<keyword evidence="10" id="KW-0732">Signal</keyword>
<gene>
    <name evidence="11" type="ORF">M404DRAFT_567161</name>
</gene>
<feature type="compositionally biased region" description="Polar residues" evidence="9">
    <location>
        <begin position="84"/>
        <end position="98"/>
    </location>
</feature>
<keyword evidence="6" id="KW-0496">Mitochondrion</keyword>
<keyword evidence="4" id="KW-0809">Transit peptide</keyword>
<evidence type="ECO:0000256" key="3">
    <source>
        <dbReference type="ARBA" id="ARBA00022692"/>
    </source>
</evidence>
<keyword evidence="7" id="KW-0472">Membrane</keyword>
<organism evidence="11 12">
    <name type="scientific">Pisolithus tinctorius Marx 270</name>
    <dbReference type="NCBI Taxonomy" id="870435"/>
    <lineage>
        <taxon>Eukaryota</taxon>
        <taxon>Fungi</taxon>
        <taxon>Dikarya</taxon>
        <taxon>Basidiomycota</taxon>
        <taxon>Agaricomycotina</taxon>
        <taxon>Agaricomycetes</taxon>
        <taxon>Agaricomycetidae</taxon>
        <taxon>Boletales</taxon>
        <taxon>Sclerodermatineae</taxon>
        <taxon>Pisolithaceae</taxon>
        <taxon>Pisolithus</taxon>
    </lineage>
</organism>
<dbReference type="GO" id="GO:0033617">
    <property type="term" value="P:mitochondrial respiratory chain complex IV assembly"/>
    <property type="evidence" value="ECO:0007669"/>
    <property type="project" value="InterPro"/>
</dbReference>
<reference evidence="12" key="2">
    <citation type="submission" date="2015-01" db="EMBL/GenBank/DDBJ databases">
        <title>Evolutionary Origins and Diversification of the Mycorrhizal Mutualists.</title>
        <authorList>
            <consortium name="DOE Joint Genome Institute"/>
            <consortium name="Mycorrhizal Genomics Consortium"/>
            <person name="Kohler A."/>
            <person name="Kuo A."/>
            <person name="Nagy L.G."/>
            <person name="Floudas D."/>
            <person name="Copeland A."/>
            <person name="Barry K.W."/>
            <person name="Cichocki N."/>
            <person name="Veneault-Fourrey C."/>
            <person name="LaButti K."/>
            <person name="Lindquist E.A."/>
            <person name="Lipzen A."/>
            <person name="Lundell T."/>
            <person name="Morin E."/>
            <person name="Murat C."/>
            <person name="Riley R."/>
            <person name="Ohm R."/>
            <person name="Sun H."/>
            <person name="Tunlid A."/>
            <person name="Henrissat B."/>
            <person name="Grigoriev I.V."/>
            <person name="Hibbett D.S."/>
            <person name="Martin F."/>
        </authorList>
    </citation>
    <scope>NUCLEOTIDE SEQUENCE [LARGE SCALE GENOMIC DNA]</scope>
    <source>
        <strain evidence="12">Marx 270</strain>
    </source>
</reference>
<evidence type="ECO:0000256" key="1">
    <source>
        <dbReference type="ARBA" id="ARBA00004167"/>
    </source>
</evidence>
<evidence type="ECO:0000256" key="6">
    <source>
        <dbReference type="ARBA" id="ARBA00023128"/>
    </source>
</evidence>
<sequence>MGGPNLEVFKFGLYLFVPVMALLHFGDPQWYHSHVLPYKEQLFPRGDKTHMQLPTDQATVKAELIRIKAEKLARKQEREKAAQEHQTPQPDVSSQTSRGWFRSWW</sequence>
<dbReference type="InParanoid" id="A0A0C3JVW2"/>
<evidence type="ECO:0000256" key="10">
    <source>
        <dbReference type="SAM" id="SignalP"/>
    </source>
</evidence>
<proteinExistence type="inferred from homology"/>
<dbReference type="Proteomes" id="UP000054217">
    <property type="component" value="Unassembled WGS sequence"/>
</dbReference>
<comment type="subcellular location">
    <subcellularLocation>
        <location evidence="1">Membrane</location>
        <topology evidence="1">Single-pass membrane protein</topology>
    </subcellularLocation>
    <subcellularLocation>
        <location evidence="2">Mitochondrion membrane</location>
    </subcellularLocation>
</comment>
<dbReference type="STRING" id="870435.A0A0C3JVW2"/>
<feature type="region of interest" description="Disordered" evidence="9">
    <location>
        <begin position="73"/>
        <end position="105"/>
    </location>
</feature>
<feature type="chain" id="PRO_5002179278" evidence="10">
    <location>
        <begin position="22"/>
        <end position="105"/>
    </location>
</feature>
<keyword evidence="12" id="KW-1185">Reference proteome</keyword>
<dbReference type="PANTHER" id="PTHR33968">
    <property type="entry name" value="PROTEIN PET100 HOMOLOG, MITOCHONDRIAL"/>
    <property type="match status" value="1"/>
</dbReference>
<dbReference type="EMBL" id="KN831946">
    <property type="protein sequence ID" value="KIO13258.1"/>
    <property type="molecule type" value="Genomic_DNA"/>
</dbReference>
<evidence type="ECO:0000256" key="7">
    <source>
        <dbReference type="ARBA" id="ARBA00023136"/>
    </source>
</evidence>
<dbReference type="AlphaFoldDB" id="A0A0C3JVW2"/>
<name>A0A0C3JVW2_PISTI</name>
<dbReference type="PANTHER" id="PTHR33968:SF1">
    <property type="entry name" value="PROTEIN PET100 HOMOLOG, MITOCHONDRIAL"/>
    <property type="match status" value="1"/>
</dbReference>
<dbReference type="OrthoDB" id="18175at2759"/>
<evidence type="ECO:0000256" key="4">
    <source>
        <dbReference type="ARBA" id="ARBA00022946"/>
    </source>
</evidence>
<feature type="compositionally biased region" description="Basic and acidic residues" evidence="9">
    <location>
        <begin position="73"/>
        <end position="83"/>
    </location>
</feature>
<feature type="signal peptide" evidence="10">
    <location>
        <begin position="1"/>
        <end position="21"/>
    </location>
</feature>
<protein>
    <submittedName>
        <fullName evidence="11">Uncharacterized protein</fullName>
    </submittedName>
</protein>
<evidence type="ECO:0000313" key="12">
    <source>
        <dbReference type="Proteomes" id="UP000054217"/>
    </source>
</evidence>
<keyword evidence="5" id="KW-1133">Transmembrane helix</keyword>
<evidence type="ECO:0000256" key="9">
    <source>
        <dbReference type="SAM" id="MobiDB-lite"/>
    </source>
</evidence>
<evidence type="ECO:0000256" key="2">
    <source>
        <dbReference type="ARBA" id="ARBA00004325"/>
    </source>
</evidence>
<dbReference type="InterPro" id="IPR018625">
    <property type="entry name" value="Pet100"/>
</dbReference>
<accession>A0A0C3JVW2</accession>
<keyword evidence="3" id="KW-0812">Transmembrane</keyword>
<reference evidence="11 12" key="1">
    <citation type="submission" date="2014-04" db="EMBL/GenBank/DDBJ databases">
        <authorList>
            <consortium name="DOE Joint Genome Institute"/>
            <person name="Kuo A."/>
            <person name="Kohler A."/>
            <person name="Costa M.D."/>
            <person name="Nagy L.G."/>
            <person name="Floudas D."/>
            <person name="Copeland A."/>
            <person name="Barry K.W."/>
            <person name="Cichocki N."/>
            <person name="Veneault-Fourrey C."/>
            <person name="LaButti K."/>
            <person name="Lindquist E.A."/>
            <person name="Lipzen A."/>
            <person name="Lundell T."/>
            <person name="Morin E."/>
            <person name="Murat C."/>
            <person name="Sun H."/>
            <person name="Tunlid A."/>
            <person name="Henrissat B."/>
            <person name="Grigoriev I.V."/>
            <person name="Hibbett D.S."/>
            <person name="Martin F."/>
            <person name="Nordberg H.P."/>
            <person name="Cantor M.N."/>
            <person name="Hua S.X."/>
        </authorList>
    </citation>
    <scope>NUCLEOTIDE SEQUENCE [LARGE SCALE GENOMIC DNA]</scope>
    <source>
        <strain evidence="11 12">Marx 270</strain>
    </source>
</reference>
<dbReference type="GO" id="GO:0051082">
    <property type="term" value="F:unfolded protein binding"/>
    <property type="evidence" value="ECO:0007669"/>
    <property type="project" value="TreeGrafter"/>
</dbReference>
<comment type="similarity">
    <text evidence="8">Belongs to the PET100 family.</text>
</comment>
<evidence type="ECO:0000256" key="5">
    <source>
        <dbReference type="ARBA" id="ARBA00022989"/>
    </source>
</evidence>
<dbReference type="Pfam" id="PF09803">
    <property type="entry name" value="Pet100"/>
    <property type="match status" value="1"/>
</dbReference>
<dbReference type="GO" id="GO:0005743">
    <property type="term" value="C:mitochondrial inner membrane"/>
    <property type="evidence" value="ECO:0007669"/>
    <property type="project" value="TreeGrafter"/>
</dbReference>
<evidence type="ECO:0000256" key="8">
    <source>
        <dbReference type="ARBA" id="ARBA00038077"/>
    </source>
</evidence>
<evidence type="ECO:0000313" key="11">
    <source>
        <dbReference type="EMBL" id="KIO13258.1"/>
    </source>
</evidence>
<dbReference type="HOGENOM" id="CLU_156745_1_1_1"/>